<gene>
    <name evidence="1" type="ORF">N7469_000882</name>
</gene>
<sequence>MTEKRSILCFGNSLTAGYYCFGLEYHPYAEKLKETIQAVRPNIEITTDVEGRPGDLVTSPGHGRASDDIFYALKKTWSAALSSGAKVLALTIPECAAKVISLDTRRNELNRLILSHTEDRFFAFDLHAEIPYHSAPKEFQEKIFDDGLHLTPEGYDLMGKVIGGYLANLL</sequence>
<dbReference type="PANTHER" id="PTHR30383:SF19">
    <property type="entry name" value="FIBRONECTIN TYPE-III DOMAIN-CONTAINING PROTEIN"/>
    <property type="match status" value="1"/>
</dbReference>
<organism evidence="1 2">
    <name type="scientific">Penicillium citrinum</name>
    <dbReference type="NCBI Taxonomy" id="5077"/>
    <lineage>
        <taxon>Eukaryota</taxon>
        <taxon>Fungi</taxon>
        <taxon>Dikarya</taxon>
        <taxon>Ascomycota</taxon>
        <taxon>Pezizomycotina</taxon>
        <taxon>Eurotiomycetes</taxon>
        <taxon>Eurotiomycetidae</taxon>
        <taxon>Eurotiales</taxon>
        <taxon>Aspergillaceae</taxon>
        <taxon>Penicillium</taxon>
    </lineage>
</organism>
<reference evidence="1" key="2">
    <citation type="journal article" date="2023" name="IMA Fungus">
        <title>Comparative genomic study of the Penicillium genus elucidates a diverse pangenome and 15 lateral gene transfer events.</title>
        <authorList>
            <person name="Petersen C."/>
            <person name="Sorensen T."/>
            <person name="Nielsen M.R."/>
            <person name="Sondergaard T.E."/>
            <person name="Sorensen J.L."/>
            <person name="Fitzpatrick D.A."/>
            <person name="Frisvad J.C."/>
            <person name="Nielsen K.L."/>
        </authorList>
    </citation>
    <scope>NUCLEOTIDE SEQUENCE</scope>
    <source>
        <strain evidence="1">IBT 23319</strain>
    </source>
</reference>
<name>A0A9W9PDH2_PENCI</name>
<keyword evidence="2" id="KW-1185">Reference proteome</keyword>
<proteinExistence type="predicted"/>
<accession>A0A9W9PDH2</accession>
<dbReference type="Proteomes" id="UP001147733">
    <property type="component" value="Unassembled WGS sequence"/>
</dbReference>
<dbReference type="Gene3D" id="3.40.50.1110">
    <property type="entry name" value="SGNH hydrolase"/>
    <property type="match status" value="1"/>
</dbReference>
<dbReference type="PANTHER" id="PTHR30383">
    <property type="entry name" value="THIOESTERASE 1/PROTEASE 1/LYSOPHOSPHOLIPASE L1"/>
    <property type="match status" value="1"/>
</dbReference>
<dbReference type="SUPFAM" id="SSF52266">
    <property type="entry name" value="SGNH hydrolase"/>
    <property type="match status" value="1"/>
</dbReference>
<comment type="caution">
    <text evidence="1">The sequence shown here is derived from an EMBL/GenBank/DDBJ whole genome shotgun (WGS) entry which is preliminary data.</text>
</comment>
<dbReference type="GeneID" id="81378969"/>
<dbReference type="AlphaFoldDB" id="A0A9W9PDH2"/>
<dbReference type="RefSeq" id="XP_056505559.1">
    <property type="nucleotide sequence ID" value="XM_056639802.1"/>
</dbReference>
<protein>
    <recommendedName>
        <fullName evidence="3">SGNH hydrolase-type esterase domain-containing protein</fullName>
    </recommendedName>
</protein>
<dbReference type="InterPro" id="IPR051532">
    <property type="entry name" value="Ester_Hydrolysis_Enzymes"/>
</dbReference>
<dbReference type="EMBL" id="JAPQKT010000001">
    <property type="protein sequence ID" value="KAJ5242555.1"/>
    <property type="molecule type" value="Genomic_DNA"/>
</dbReference>
<dbReference type="OrthoDB" id="408760at2759"/>
<dbReference type="CDD" id="cd00229">
    <property type="entry name" value="SGNH_hydrolase"/>
    <property type="match status" value="1"/>
</dbReference>
<evidence type="ECO:0008006" key="3">
    <source>
        <dbReference type="Google" id="ProtNLM"/>
    </source>
</evidence>
<dbReference type="GO" id="GO:0004622">
    <property type="term" value="F:phosphatidylcholine lysophospholipase activity"/>
    <property type="evidence" value="ECO:0007669"/>
    <property type="project" value="TreeGrafter"/>
</dbReference>
<dbReference type="InterPro" id="IPR036514">
    <property type="entry name" value="SGNH_hydro_sf"/>
</dbReference>
<evidence type="ECO:0000313" key="1">
    <source>
        <dbReference type="EMBL" id="KAJ5242555.1"/>
    </source>
</evidence>
<evidence type="ECO:0000313" key="2">
    <source>
        <dbReference type="Proteomes" id="UP001147733"/>
    </source>
</evidence>
<reference evidence="1" key="1">
    <citation type="submission" date="2022-11" db="EMBL/GenBank/DDBJ databases">
        <authorList>
            <person name="Petersen C."/>
        </authorList>
    </citation>
    <scope>NUCLEOTIDE SEQUENCE</scope>
    <source>
        <strain evidence="1">IBT 23319</strain>
    </source>
</reference>